<name>A0A6J4TPC8_9SPHN</name>
<reference evidence="1" key="1">
    <citation type="submission" date="2020-02" db="EMBL/GenBank/DDBJ databases">
        <authorList>
            <person name="Meier V. D."/>
        </authorList>
    </citation>
    <scope>NUCLEOTIDE SEQUENCE</scope>
    <source>
        <strain evidence="1">AVDCRST_MAG23</strain>
    </source>
</reference>
<proteinExistence type="predicted"/>
<dbReference type="EMBL" id="CADCWD010000033">
    <property type="protein sequence ID" value="CAA9528759.1"/>
    <property type="molecule type" value="Genomic_DNA"/>
</dbReference>
<sequence length="51" mass="5013">MGRMFGPGGAEMGLLFTIVRDGKGSAGQIAALKHQGAAPAPTQGCQGVPSS</sequence>
<organism evidence="1">
    <name type="scientific">uncultured Sphingosinicella sp</name>
    <dbReference type="NCBI Taxonomy" id="478748"/>
    <lineage>
        <taxon>Bacteria</taxon>
        <taxon>Pseudomonadati</taxon>
        <taxon>Pseudomonadota</taxon>
        <taxon>Alphaproteobacteria</taxon>
        <taxon>Sphingomonadales</taxon>
        <taxon>Sphingosinicellaceae</taxon>
        <taxon>Sphingosinicella</taxon>
        <taxon>environmental samples</taxon>
    </lineage>
</organism>
<protein>
    <submittedName>
        <fullName evidence="1">Uncharacterized protein</fullName>
    </submittedName>
</protein>
<gene>
    <name evidence="1" type="ORF">AVDCRST_MAG23-860</name>
</gene>
<accession>A0A6J4TPC8</accession>
<dbReference type="AlphaFoldDB" id="A0A6J4TPC8"/>
<evidence type="ECO:0000313" key="1">
    <source>
        <dbReference type="EMBL" id="CAA9528759.1"/>
    </source>
</evidence>